<reference evidence="1 2" key="1">
    <citation type="journal article" date="2006" name="Science">
        <title>Phytophthora genome sequences uncover evolutionary origins and mechanisms of pathogenesis.</title>
        <authorList>
            <person name="Tyler B.M."/>
            <person name="Tripathy S."/>
            <person name="Zhang X."/>
            <person name="Dehal P."/>
            <person name="Jiang R.H."/>
            <person name="Aerts A."/>
            <person name="Arredondo F.D."/>
            <person name="Baxter L."/>
            <person name="Bensasson D."/>
            <person name="Beynon J.L."/>
            <person name="Chapman J."/>
            <person name="Damasceno C.M."/>
            <person name="Dorrance A.E."/>
            <person name="Dou D."/>
            <person name="Dickerman A.W."/>
            <person name="Dubchak I.L."/>
            <person name="Garbelotto M."/>
            <person name="Gijzen M."/>
            <person name="Gordon S.G."/>
            <person name="Govers F."/>
            <person name="Grunwald N.J."/>
            <person name="Huang W."/>
            <person name="Ivors K.L."/>
            <person name="Jones R.W."/>
            <person name="Kamoun S."/>
            <person name="Krampis K."/>
            <person name="Lamour K.H."/>
            <person name="Lee M.K."/>
            <person name="McDonald W.H."/>
            <person name="Medina M."/>
            <person name="Meijer H.J."/>
            <person name="Nordberg E.K."/>
            <person name="Maclean D.J."/>
            <person name="Ospina-Giraldo M.D."/>
            <person name="Morris P.F."/>
            <person name="Phuntumart V."/>
            <person name="Putnam N.H."/>
            <person name="Rash S."/>
            <person name="Rose J.K."/>
            <person name="Sakihama Y."/>
            <person name="Salamov A.A."/>
            <person name="Savidor A."/>
            <person name="Scheuring C.F."/>
            <person name="Smith B.M."/>
            <person name="Sobral B.W."/>
            <person name="Terry A."/>
            <person name="Torto-Alalibo T.A."/>
            <person name="Win J."/>
            <person name="Xu Z."/>
            <person name="Zhang H."/>
            <person name="Grigoriev I.V."/>
            <person name="Rokhsar D.S."/>
            <person name="Boore J.L."/>
        </authorList>
    </citation>
    <scope>NUCLEOTIDE SEQUENCE [LARGE SCALE GENOMIC DNA]</scope>
    <source>
        <strain evidence="1 2">P6497</strain>
    </source>
</reference>
<dbReference type="Proteomes" id="UP000002640">
    <property type="component" value="Unassembled WGS sequence"/>
</dbReference>
<keyword evidence="2" id="KW-1185">Reference proteome</keyword>
<dbReference type="InParanoid" id="G4YNH6"/>
<evidence type="ECO:0000313" key="1">
    <source>
        <dbReference type="EMBL" id="EGZ30375.1"/>
    </source>
</evidence>
<evidence type="ECO:0000313" key="2">
    <source>
        <dbReference type="Proteomes" id="UP000002640"/>
    </source>
</evidence>
<protein>
    <submittedName>
        <fullName evidence="1">Uncharacterized protein</fullName>
    </submittedName>
</protein>
<accession>G4YNH6</accession>
<organism evidence="1 2">
    <name type="scientific">Phytophthora sojae (strain P6497)</name>
    <name type="common">Soybean stem and root rot agent</name>
    <name type="synonym">Phytophthora megasperma f. sp. glycines</name>
    <dbReference type="NCBI Taxonomy" id="1094619"/>
    <lineage>
        <taxon>Eukaryota</taxon>
        <taxon>Sar</taxon>
        <taxon>Stramenopiles</taxon>
        <taxon>Oomycota</taxon>
        <taxon>Peronosporomycetes</taxon>
        <taxon>Peronosporales</taxon>
        <taxon>Peronosporaceae</taxon>
        <taxon>Phytophthora</taxon>
    </lineage>
</organism>
<dbReference type="AlphaFoldDB" id="G4YNH6"/>
<gene>
    <name evidence="1" type="ORF">PHYSODRAFT_323772</name>
</gene>
<proteinExistence type="predicted"/>
<dbReference type="RefSeq" id="XP_009517650.1">
    <property type="nucleotide sequence ID" value="XM_009519355.1"/>
</dbReference>
<name>G4YNH6_PHYSP</name>
<dbReference type="SMR" id="G4YNH6"/>
<dbReference type="GeneID" id="20645016"/>
<dbReference type="KEGG" id="psoj:PHYSODRAFT_323772"/>
<dbReference type="EMBL" id="JH159151">
    <property type="protein sequence ID" value="EGZ30375.1"/>
    <property type="molecule type" value="Genomic_DNA"/>
</dbReference>
<sequence>MGKLQVVAPLEVWEDEEYDVSDCFFAAWTDEETVLATSKEVNGTVEARTVETETVEAKDSSKYDRLFTDEELDAMDDCEPGQETSVLAGTDVAAEPEEYDKELEDRLYPLDEVELLKRVKQNAEAQTEPSAEELARFLGISLEVLERTRPAASDSFGTPEYWQDWYGDMLEKLPDSGGECRLW</sequence>